<evidence type="ECO:0000313" key="2">
    <source>
        <dbReference type="Proteomes" id="UP000051586"/>
    </source>
</evidence>
<dbReference type="PATRIC" id="fig|1423745.4.peg.344"/>
<organism evidence="1 2">
    <name type="scientific">Fructilactobacillus florum DSM 22689 = JCM 16035</name>
    <dbReference type="NCBI Taxonomy" id="1423745"/>
    <lineage>
        <taxon>Bacteria</taxon>
        <taxon>Bacillati</taxon>
        <taxon>Bacillota</taxon>
        <taxon>Bacilli</taxon>
        <taxon>Lactobacillales</taxon>
        <taxon>Lactobacillaceae</taxon>
        <taxon>Fructilactobacillus</taxon>
    </lineage>
</organism>
<proteinExistence type="predicted"/>
<sequence length="60" mass="6813">MDTLVKLHPELDFEFKVMTKGVRFIASKHALTINTSQSDHEQLKAMIAGIIKIKEMKEGN</sequence>
<comment type="caution">
    <text evidence="1">The sequence shown here is derived from an EMBL/GenBank/DDBJ whole genome shotgun (WGS) entry which is preliminary data.</text>
</comment>
<dbReference type="STRING" id="1423745.GCA_001311215_02008"/>
<accession>A0A0R2CFC2</accession>
<gene>
    <name evidence="1" type="ORF">FC87_GL000327</name>
</gene>
<dbReference type="RefSeq" id="WP_054691156.1">
    <property type="nucleotide sequence ID" value="NZ_AYZI01000013.1"/>
</dbReference>
<reference evidence="1 2" key="1">
    <citation type="journal article" date="2015" name="Genome Announc.">
        <title>Expanding the biotechnology potential of lactobacilli through comparative genomics of 213 strains and associated genera.</title>
        <authorList>
            <person name="Sun Z."/>
            <person name="Harris H.M."/>
            <person name="McCann A."/>
            <person name="Guo C."/>
            <person name="Argimon S."/>
            <person name="Zhang W."/>
            <person name="Yang X."/>
            <person name="Jeffery I.B."/>
            <person name="Cooney J.C."/>
            <person name="Kagawa T.F."/>
            <person name="Liu W."/>
            <person name="Song Y."/>
            <person name="Salvetti E."/>
            <person name="Wrobel A."/>
            <person name="Rasinkangas P."/>
            <person name="Parkhill J."/>
            <person name="Rea M.C."/>
            <person name="O'Sullivan O."/>
            <person name="Ritari J."/>
            <person name="Douillard F.P."/>
            <person name="Paul Ross R."/>
            <person name="Yang R."/>
            <person name="Briner A.E."/>
            <person name="Felis G.E."/>
            <person name="de Vos W.M."/>
            <person name="Barrangou R."/>
            <person name="Klaenhammer T.R."/>
            <person name="Caufield P.W."/>
            <person name="Cui Y."/>
            <person name="Zhang H."/>
            <person name="O'Toole P.W."/>
        </authorList>
    </citation>
    <scope>NUCLEOTIDE SEQUENCE [LARGE SCALE GENOMIC DNA]</scope>
    <source>
        <strain evidence="1 2">DSM 22689</strain>
    </source>
</reference>
<evidence type="ECO:0000313" key="1">
    <source>
        <dbReference type="EMBL" id="KRM89810.1"/>
    </source>
</evidence>
<name>A0A0R2CFC2_9LACO</name>
<protein>
    <submittedName>
        <fullName evidence="1">Uncharacterized protein</fullName>
    </submittedName>
</protein>
<dbReference type="AlphaFoldDB" id="A0A0R2CFC2"/>
<dbReference type="EMBL" id="AYZI01000013">
    <property type="protein sequence ID" value="KRM89810.1"/>
    <property type="molecule type" value="Genomic_DNA"/>
</dbReference>
<dbReference type="Proteomes" id="UP000051586">
    <property type="component" value="Unassembled WGS sequence"/>
</dbReference>